<feature type="signal peptide" evidence="1">
    <location>
        <begin position="1"/>
        <end position="36"/>
    </location>
</feature>
<feature type="chain" id="PRO_5004277561" description="Double Cache domain-containing protein" evidence="1">
    <location>
        <begin position="37"/>
        <end position="161"/>
    </location>
</feature>
<reference evidence="3" key="1">
    <citation type="journal article" date="2004" name="Nat. Biotechnol.">
        <title>Complete genome sequence of the metabolically versatile photosynthetic bacterium Rhodopseudomonas palustris.</title>
        <authorList>
            <person name="Larimer F.W."/>
            <person name="Chain P."/>
            <person name="Hauser L."/>
            <person name="Lamerdin J."/>
            <person name="Malfatti S."/>
            <person name="Do L."/>
            <person name="Land M.L."/>
            <person name="Pelletier D.A."/>
            <person name="Beatty J.T."/>
            <person name="Lang A.S."/>
            <person name="Tabita F.R."/>
            <person name="Gibson J.L."/>
            <person name="Hanson T.E."/>
            <person name="Bobst C."/>
            <person name="Torres J.L."/>
            <person name="Peres C."/>
            <person name="Harrison F.H."/>
            <person name="Gibson J."/>
            <person name="Harwood C.S."/>
        </authorList>
    </citation>
    <scope>NUCLEOTIDE SEQUENCE [LARGE SCALE GENOMIC DNA]</scope>
    <source>
        <strain evidence="3">CGA009</strain>
    </source>
</reference>
<evidence type="ECO:0000256" key="1">
    <source>
        <dbReference type="SAM" id="SignalP"/>
    </source>
</evidence>
<dbReference type="eggNOG" id="COG4564">
    <property type="taxonomic scope" value="Bacteria"/>
</dbReference>
<organism evidence="3">
    <name type="scientific">Rhodopseudomonas palustris (strain ATCC BAA-98 / CGA009)</name>
    <dbReference type="NCBI Taxonomy" id="258594"/>
    <lineage>
        <taxon>Bacteria</taxon>
        <taxon>Pseudomonadati</taxon>
        <taxon>Pseudomonadota</taxon>
        <taxon>Alphaproteobacteria</taxon>
        <taxon>Hyphomicrobiales</taxon>
        <taxon>Nitrobacteraceae</taxon>
        <taxon>Rhodopseudomonas</taxon>
    </lineage>
</organism>
<accession>Q6N580</accession>
<evidence type="ECO:0000313" key="3">
    <source>
        <dbReference type="EMBL" id="CAE28542.1"/>
    </source>
</evidence>
<dbReference type="InterPro" id="IPR004010">
    <property type="entry name" value="Double_Cache_2"/>
</dbReference>
<gene>
    <name evidence="3" type="ordered locus">RPA3101</name>
</gene>
<dbReference type="HOGENOM" id="CLU_081845_2_1_5"/>
<dbReference type="STRING" id="258594.RPA3101"/>
<keyword evidence="1" id="KW-0732">Signal</keyword>
<feature type="domain" description="Double Cache" evidence="2">
    <location>
        <begin position="76"/>
        <end position="152"/>
    </location>
</feature>
<dbReference type="Pfam" id="PF08269">
    <property type="entry name" value="dCache_2"/>
    <property type="match status" value="1"/>
</dbReference>
<dbReference type="Gene3D" id="3.30.450.20">
    <property type="entry name" value="PAS domain"/>
    <property type="match status" value="1"/>
</dbReference>
<dbReference type="AlphaFoldDB" id="Q6N580"/>
<sequence length="161" mass="17266">MLHQGSFQRRRCQMKLKSVLCLVAGASMFAASATFAGEFGTADEAKAMLTKAAAAVKADKAKALAEFAKGEGGFKDRDLYPFCGGPDGLFTAHPTLTGKSLKDLKDKTGKPLGEEIYATAKEGEVKEVAYMWPRPGQTDPVQKVSFVTKIGDQTCAVGYYK</sequence>
<proteinExistence type="predicted"/>
<protein>
    <recommendedName>
        <fullName evidence="2">Double Cache domain-containing protein</fullName>
    </recommendedName>
</protein>
<name>Q6N580_RHOPA</name>
<dbReference type="EMBL" id="BX572603">
    <property type="protein sequence ID" value="CAE28542.1"/>
    <property type="molecule type" value="Genomic_DNA"/>
</dbReference>
<evidence type="ECO:0000259" key="2">
    <source>
        <dbReference type="Pfam" id="PF08269"/>
    </source>
</evidence>